<dbReference type="InterPro" id="IPR035906">
    <property type="entry name" value="MetI-like_sf"/>
</dbReference>
<evidence type="ECO:0000256" key="2">
    <source>
        <dbReference type="ARBA" id="ARBA00022692"/>
    </source>
</evidence>
<evidence type="ECO:0000256" key="1">
    <source>
        <dbReference type="ARBA" id="ARBA00004141"/>
    </source>
</evidence>
<dbReference type="EMBL" id="CP004145">
    <property type="protein sequence ID" value="AGO60086.1"/>
    <property type="molecule type" value="Genomic_DNA"/>
</dbReference>
<keyword evidence="4 5" id="KW-0472">Membrane</keyword>
<dbReference type="PANTHER" id="PTHR43879:SF1">
    <property type="entry name" value="GLUCOSE IMPORT SYSTEM PERMEASE PROTEIN GLCU"/>
    <property type="match status" value="1"/>
</dbReference>
<evidence type="ECO:0000256" key="4">
    <source>
        <dbReference type="ARBA" id="ARBA00023136"/>
    </source>
</evidence>
<dbReference type="Proteomes" id="UP000014660">
    <property type="component" value="Chromosome"/>
</dbReference>
<keyword evidence="8" id="KW-1185">Reference proteome</keyword>
<dbReference type="CDD" id="cd06261">
    <property type="entry name" value="TM_PBP2"/>
    <property type="match status" value="1"/>
</dbReference>
<dbReference type="GO" id="GO:0005886">
    <property type="term" value="C:plasma membrane"/>
    <property type="evidence" value="ECO:0007669"/>
    <property type="project" value="UniProtKB-SubCell"/>
</dbReference>
<feature type="transmembrane region" description="Helical" evidence="5">
    <location>
        <begin position="84"/>
        <end position="106"/>
    </location>
</feature>
<name>S0AM46_FERAC</name>
<keyword evidence="5" id="KW-0813">Transport</keyword>
<dbReference type="InterPro" id="IPR000515">
    <property type="entry name" value="MetI-like"/>
</dbReference>
<feature type="transmembrane region" description="Helical" evidence="5">
    <location>
        <begin position="254"/>
        <end position="276"/>
    </location>
</feature>
<dbReference type="RefSeq" id="WP_009886123.1">
    <property type="nucleotide sequence ID" value="NC_021592.1"/>
</dbReference>
<dbReference type="GO" id="GO:0055085">
    <property type="term" value="P:transmembrane transport"/>
    <property type="evidence" value="ECO:0007669"/>
    <property type="project" value="InterPro"/>
</dbReference>
<keyword evidence="2 5" id="KW-0812">Transmembrane</keyword>
<proteinExistence type="inferred from homology"/>
<dbReference type="SUPFAM" id="SSF161098">
    <property type="entry name" value="MetI-like"/>
    <property type="match status" value="1"/>
</dbReference>
<evidence type="ECO:0000313" key="8">
    <source>
        <dbReference type="Proteomes" id="UP000014660"/>
    </source>
</evidence>
<dbReference type="AlphaFoldDB" id="S0AM46"/>
<dbReference type="InterPro" id="IPR054927">
    <property type="entry name" value="GlcU_transporter"/>
</dbReference>
<keyword evidence="3 5" id="KW-1133">Transmembrane helix</keyword>
<dbReference type="Gene3D" id="1.10.3720.10">
    <property type="entry name" value="MetI-like"/>
    <property type="match status" value="1"/>
</dbReference>
<evidence type="ECO:0000256" key="5">
    <source>
        <dbReference type="RuleBase" id="RU363032"/>
    </source>
</evidence>
<dbReference type="HOGENOM" id="CLU_016047_1_2_2"/>
<feature type="transmembrane region" description="Helical" evidence="5">
    <location>
        <begin position="192"/>
        <end position="214"/>
    </location>
</feature>
<gene>
    <name evidence="7" type="ORF">FACI_IFERC00001G0106</name>
</gene>
<protein>
    <recommendedName>
        <fullName evidence="6">ABC transmembrane type-1 domain-containing protein</fullName>
    </recommendedName>
</protein>
<dbReference type="NCBIfam" id="NF040932">
    <property type="entry name" value="ABC_arch_GlcU"/>
    <property type="match status" value="1"/>
</dbReference>
<feature type="transmembrane region" description="Helical" evidence="5">
    <location>
        <begin position="21"/>
        <end position="43"/>
    </location>
</feature>
<sequence>MHNLDKIEFRRKSSTVRKIRGVLHHVVLVLLAIIWIFPVYVLVVDSLKTTGSVLTTPILVPASATLHSIITVFEALITQFFNSVVIAISTAVISTFIGAMAAYYFYRISSRINDVIFTVIAIATFIPFEVTSVPLDKLLIEIGLFNSIPGLIFSFLIFYLPTGALLMSIFLAVLPKSTIESARIDGANDWTIFSKVVIPLTYPGLISTFIFIMIETWNNFFLPLVATSTPSVSTISLSLLSYTGGYGVLYNDSFAAALIASIFPLVVFILLGRYFVKGLMAMGTGSKG</sequence>
<evidence type="ECO:0000313" key="7">
    <source>
        <dbReference type="EMBL" id="AGO60086.1"/>
    </source>
</evidence>
<comment type="similarity">
    <text evidence="5">Belongs to the binding-protein-dependent transport system permease family.</text>
</comment>
<accession>S0AM46</accession>
<evidence type="ECO:0000256" key="3">
    <source>
        <dbReference type="ARBA" id="ARBA00022989"/>
    </source>
</evidence>
<dbReference type="PROSITE" id="PS50928">
    <property type="entry name" value="ABC_TM1"/>
    <property type="match status" value="1"/>
</dbReference>
<dbReference type="Pfam" id="PF00528">
    <property type="entry name" value="BPD_transp_1"/>
    <property type="match status" value="1"/>
</dbReference>
<dbReference type="PANTHER" id="PTHR43879">
    <property type="entry name" value="ABC TRANSPORTER PERMEASE PROTEIN"/>
    <property type="match status" value="1"/>
</dbReference>
<reference evidence="7 8" key="1">
    <citation type="journal article" date="2007" name="Proc. Natl. Acad. Sci. U.S.A.">
        <title>Genome dynamics in a natural archaeal population.</title>
        <authorList>
            <person name="Allen E.E."/>
            <person name="Tyson G.W."/>
            <person name="Whitaker R.J."/>
            <person name="Detter J.C."/>
            <person name="Richardson P.M."/>
            <person name="Banfield J.F."/>
        </authorList>
    </citation>
    <scope>NUCLEOTIDE SEQUENCE [LARGE SCALE GENOMIC DNA]</scope>
    <source>
        <strain evidence="8">fer1</strain>
    </source>
</reference>
<comment type="subcellular location">
    <subcellularLocation>
        <location evidence="5">Cell membrane</location>
        <topology evidence="5">Multi-pass membrane protein</topology>
    </subcellularLocation>
    <subcellularLocation>
        <location evidence="1">Membrane</location>
        <topology evidence="1">Multi-pass membrane protein</topology>
    </subcellularLocation>
</comment>
<feature type="domain" description="ABC transmembrane type-1" evidence="6">
    <location>
        <begin position="80"/>
        <end position="271"/>
    </location>
</feature>
<dbReference type="KEGG" id="fac:FACI_IFERC01G0106"/>
<organism evidence="7 8">
    <name type="scientific">Ferroplasma acidarmanus Fer1</name>
    <dbReference type="NCBI Taxonomy" id="333146"/>
    <lineage>
        <taxon>Archaea</taxon>
        <taxon>Methanobacteriati</taxon>
        <taxon>Thermoplasmatota</taxon>
        <taxon>Thermoplasmata</taxon>
        <taxon>Thermoplasmatales</taxon>
        <taxon>Ferroplasmaceae</taxon>
        <taxon>Ferroplasma</taxon>
    </lineage>
</organism>
<feature type="transmembrane region" description="Helical" evidence="5">
    <location>
        <begin position="112"/>
        <end position="130"/>
    </location>
</feature>
<feature type="transmembrane region" description="Helical" evidence="5">
    <location>
        <begin position="151"/>
        <end position="172"/>
    </location>
</feature>
<dbReference type="GeneID" id="16024250"/>
<evidence type="ECO:0000259" key="6">
    <source>
        <dbReference type="PROSITE" id="PS50928"/>
    </source>
</evidence>